<dbReference type="InterPro" id="IPR025298">
    <property type="entry name" value="DUF4094"/>
</dbReference>
<evidence type="ECO:0000313" key="3">
    <source>
        <dbReference type="EnsemblPlants" id="QL10p060201:mrna"/>
    </source>
</evidence>
<keyword evidence="4" id="KW-1185">Reference proteome</keyword>
<organism evidence="3 4">
    <name type="scientific">Quercus lobata</name>
    <name type="common">Valley oak</name>
    <dbReference type="NCBI Taxonomy" id="97700"/>
    <lineage>
        <taxon>Eukaryota</taxon>
        <taxon>Viridiplantae</taxon>
        <taxon>Streptophyta</taxon>
        <taxon>Embryophyta</taxon>
        <taxon>Tracheophyta</taxon>
        <taxon>Spermatophyta</taxon>
        <taxon>Magnoliopsida</taxon>
        <taxon>eudicotyledons</taxon>
        <taxon>Gunneridae</taxon>
        <taxon>Pentapetalae</taxon>
        <taxon>rosids</taxon>
        <taxon>fabids</taxon>
        <taxon>Fagales</taxon>
        <taxon>Fagaceae</taxon>
        <taxon>Quercus</taxon>
    </lineage>
</organism>
<evidence type="ECO:0000256" key="1">
    <source>
        <dbReference type="SAM" id="MobiDB-lite"/>
    </source>
</evidence>
<reference evidence="3 4" key="1">
    <citation type="journal article" date="2016" name="G3 (Bethesda)">
        <title>First Draft Assembly and Annotation of the Genome of a California Endemic Oak Quercus lobata Nee (Fagaceae).</title>
        <authorList>
            <person name="Sork V.L."/>
            <person name="Fitz-Gibbon S.T."/>
            <person name="Puiu D."/>
            <person name="Crepeau M."/>
            <person name="Gugger P.F."/>
            <person name="Sherman R."/>
            <person name="Stevens K."/>
            <person name="Langley C.H."/>
            <person name="Pellegrini M."/>
            <person name="Salzberg S.L."/>
        </authorList>
    </citation>
    <scope>NUCLEOTIDE SEQUENCE [LARGE SCALE GENOMIC DNA]</scope>
    <source>
        <strain evidence="3 4">cv. SW786</strain>
    </source>
</reference>
<dbReference type="EMBL" id="LRBV02000010">
    <property type="status" value="NOT_ANNOTATED_CDS"/>
    <property type="molecule type" value="Genomic_DNA"/>
</dbReference>
<dbReference type="Gramene" id="QL10p060201:mrna">
    <property type="protein sequence ID" value="QL10p060201:mrna"/>
    <property type="gene ID" value="QL10p060201"/>
</dbReference>
<protein>
    <recommendedName>
        <fullName evidence="2">DUF4094 domain-containing protein</fullName>
    </recommendedName>
</protein>
<dbReference type="EnsemblPlants" id="QL10p060201:mrna">
    <property type="protein sequence ID" value="QL10p060201:mrna"/>
    <property type="gene ID" value="QL10p060201"/>
</dbReference>
<accession>A0A7N2MSG3</accession>
<dbReference type="UniPathway" id="UPA00378"/>
<dbReference type="Proteomes" id="UP000594261">
    <property type="component" value="Chromosome 10"/>
</dbReference>
<name>A0A7N2MSG3_QUELO</name>
<reference evidence="3" key="2">
    <citation type="submission" date="2021-01" db="UniProtKB">
        <authorList>
            <consortium name="EnsemblPlants"/>
        </authorList>
    </citation>
    <scope>IDENTIFICATION</scope>
</reference>
<evidence type="ECO:0000259" key="2">
    <source>
        <dbReference type="Pfam" id="PF13334"/>
    </source>
</evidence>
<feature type="domain" description="DUF4094" evidence="2">
    <location>
        <begin position="14"/>
        <end position="88"/>
    </location>
</feature>
<sequence length="119" mass="12995">MSRSACIISLSIGFWAIPDPDKLDEEASSMRNVNQELLIPQTTVRRRQDVIVRTGDILSQVSQTHDVIMTLDKTISSLEMQLTAARAAKVNDDEGSPVVTNSGSEQFKDPDGCPHGVVI</sequence>
<proteinExistence type="predicted"/>
<dbReference type="InParanoid" id="A0A7N2MSG3"/>
<feature type="region of interest" description="Disordered" evidence="1">
    <location>
        <begin position="89"/>
        <end position="119"/>
    </location>
</feature>
<dbReference type="Pfam" id="PF13334">
    <property type="entry name" value="DUF4094"/>
    <property type="match status" value="1"/>
</dbReference>
<evidence type="ECO:0000313" key="4">
    <source>
        <dbReference type="Proteomes" id="UP000594261"/>
    </source>
</evidence>
<dbReference type="AlphaFoldDB" id="A0A7N2MSG3"/>